<protein>
    <recommendedName>
        <fullName evidence="2">Tat proofreading chaperone DmsD</fullName>
    </recommendedName>
    <alternativeName>
        <fullName evidence="2">DMSO reductase maturation protein</fullName>
    </alternativeName>
    <alternativeName>
        <fullName evidence="2">Twin-arginine leader-binding protein DmsD</fullName>
    </alternativeName>
</protein>
<dbReference type="EMBL" id="QRAP01000007">
    <property type="protein sequence ID" value="RDK89544.1"/>
    <property type="molecule type" value="Genomic_DNA"/>
</dbReference>
<dbReference type="InterPro" id="IPR020945">
    <property type="entry name" value="DMSO/NO3_reduct_chaperone"/>
</dbReference>
<keyword evidence="4" id="KW-1185">Reference proteome</keyword>
<dbReference type="PIRSF" id="PIRSF004690">
    <property type="entry name" value="DmsD"/>
    <property type="match status" value="1"/>
</dbReference>
<dbReference type="HAMAP" id="MF_00940">
    <property type="entry name" value="DmsD_chaperone"/>
    <property type="match status" value="1"/>
</dbReference>
<dbReference type="InterPro" id="IPR028611">
    <property type="entry name" value="DmsD_chaperone"/>
</dbReference>
<dbReference type="GO" id="GO:0005048">
    <property type="term" value="F:signal sequence binding"/>
    <property type="evidence" value="ECO:0007669"/>
    <property type="project" value="InterPro"/>
</dbReference>
<dbReference type="NCBIfam" id="NF008632">
    <property type="entry name" value="PRK11621.1"/>
    <property type="match status" value="1"/>
</dbReference>
<dbReference type="PANTHER" id="PTHR34227">
    <property type="entry name" value="CHAPERONE PROTEIN YCDY"/>
    <property type="match status" value="1"/>
</dbReference>
<dbReference type="PANTHER" id="PTHR34227:SF6">
    <property type="entry name" value="TAT PROOFREADING CHAPERONE DMSD"/>
    <property type="match status" value="1"/>
</dbReference>
<dbReference type="InterPro" id="IPR050289">
    <property type="entry name" value="TorD/DmsD_chaperones"/>
</dbReference>
<evidence type="ECO:0000256" key="2">
    <source>
        <dbReference type="HAMAP-Rule" id="MF_00940"/>
    </source>
</evidence>
<proteinExistence type="inferred from homology"/>
<dbReference type="InterPro" id="IPR026269">
    <property type="entry name" value="DmsD-type"/>
</dbReference>
<sequence>MSESALYQNISLSARLLGALFYYPPSGEQCTTLVSALSSLDWRNEWPYGTDEELNSIAALIRTASAEPLDEAYQRLFIGPYALPAPPWGSVYLDKENVLFGDSTLALREWMSERRIDVLLRQNEPEDHFGLMMMMAAWLAELQPEELAEFLEIHLLPWAFRYLELMEQGAEHPFYQGIARLATLALRGWQQTLDLDVPPRELFR</sequence>
<dbReference type="SUPFAM" id="SSF89155">
    <property type="entry name" value="TorD-like"/>
    <property type="match status" value="1"/>
</dbReference>
<dbReference type="Proteomes" id="UP000254848">
    <property type="component" value="Unassembled WGS sequence"/>
</dbReference>
<gene>
    <name evidence="2" type="primary">dmsD</name>
    <name evidence="3" type="ORF">C8D90_107196</name>
</gene>
<dbReference type="AlphaFoldDB" id="A0A370QMF0"/>
<dbReference type="Gene3D" id="1.10.3480.10">
    <property type="entry name" value="TorD-like"/>
    <property type="match status" value="1"/>
</dbReference>
<dbReference type="RefSeq" id="WP_115459414.1">
    <property type="nucleotide sequence ID" value="NZ_QRAP01000007.1"/>
</dbReference>
<name>A0A370QMF0_9GAMM</name>
<organism evidence="3 4">
    <name type="scientific">Enterobacillus tribolii</name>
    <dbReference type="NCBI Taxonomy" id="1487935"/>
    <lineage>
        <taxon>Bacteria</taxon>
        <taxon>Pseudomonadati</taxon>
        <taxon>Pseudomonadota</taxon>
        <taxon>Gammaproteobacteria</taxon>
        <taxon>Enterobacterales</taxon>
        <taxon>Hafniaceae</taxon>
        <taxon>Enterobacillus</taxon>
    </lineage>
</organism>
<keyword evidence="1 2" id="KW-0143">Chaperone</keyword>
<evidence type="ECO:0000313" key="3">
    <source>
        <dbReference type="EMBL" id="RDK89544.1"/>
    </source>
</evidence>
<dbReference type="OrthoDB" id="3174863at2"/>
<comment type="function">
    <text evidence="2">Required for biogenesis/assembly of DMSO reductase, but not for the interaction of the DmsA signal peptide with the Tat system. May be part of a chaperone cascade complex that facilitates a folding-maturation pathway for the substrate protein.</text>
</comment>
<dbReference type="Pfam" id="PF02613">
    <property type="entry name" value="Nitrate_red_del"/>
    <property type="match status" value="1"/>
</dbReference>
<evidence type="ECO:0000313" key="4">
    <source>
        <dbReference type="Proteomes" id="UP000254848"/>
    </source>
</evidence>
<dbReference type="InterPro" id="IPR036411">
    <property type="entry name" value="TorD-like_sf"/>
</dbReference>
<evidence type="ECO:0000256" key="1">
    <source>
        <dbReference type="ARBA" id="ARBA00023186"/>
    </source>
</evidence>
<comment type="similarity">
    <text evidence="2">Belongs to the TorD/DmsD family. DmsD subfamily.</text>
</comment>
<comment type="caution">
    <text evidence="3">The sequence shown here is derived from an EMBL/GenBank/DDBJ whole genome shotgun (WGS) entry which is preliminary data.</text>
</comment>
<reference evidence="3 4" key="1">
    <citation type="submission" date="2018-07" db="EMBL/GenBank/DDBJ databases">
        <title>Genomic Encyclopedia of Type Strains, Phase IV (KMG-IV): sequencing the most valuable type-strain genomes for metagenomic binning, comparative biology and taxonomic classification.</title>
        <authorList>
            <person name="Goeker M."/>
        </authorList>
    </citation>
    <scope>NUCLEOTIDE SEQUENCE [LARGE SCALE GENOMIC DNA]</scope>
    <source>
        <strain evidence="3 4">DSM 103736</strain>
    </source>
</reference>
<accession>A0A370QMF0</accession>